<protein>
    <recommendedName>
        <fullName evidence="3">PD-(D/E)XK endonuclease-like domain-containing protein</fullName>
    </recommendedName>
</protein>
<sequence>MLMSEATLEASFIHPFLQAMFSSTIPLKIAYCCNLICHDSPATRSIRPDYTIDVYNNRNFAFSNRVGEIKLSNVAKSGQQLDFYRTAIFAKERLDRYGLEMSMGIQALAFHSLG</sequence>
<dbReference type="Proteomes" id="UP000242381">
    <property type="component" value="Unassembled WGS sequence"/>
</dbReference>
<proteinExistence type="predicted"/>
<dbReference type="OMA" id="ICHDSPA"/>
<accession>A0A1X0RJJ8</accession>
<evidence type="ECO:0000313" key="2">
    <source>
        <dbReference type="Proteomes" id="UP000242381"/>
    </source>
</evidence>
<organism evidence="1 2">
    <name type="scientific">Rhizopus microsporus</name>
    <dbReference type="NCBI Taxonomy" id="58291"/>
    <lineage>
        <taxon>Eukaryota</taxon>
        <taxon>Fungi</taxon>
        <taxon>Fungi incertae sedis</taxon>
        <taxon>Mucoromycota</taxon>
        <taxon>Mucoromycotina</taxon>
        <taxon>Mucoromycetes</taxon>
        <taxon>Mucorales</taxon>
        <taxon>Mucorineae</taxon>
        <taxon>Rhizopodaceae</taxon>
        <taxon>Rhizopus</taxon>
    </lineage>
</organism>
<dbReference type="VEuPathDB" id="FungiDB:BCV72DRAFT_186639"/>
<evidence type="ECO:0008006" key="3">
    <source>
        <dbReference type="Google" id="ProtNLM"/>
    </source>
</evidence>
<gene>
    <name evidence="1" type="ORF">BCV71DRAFT_269456</name>
</gene>
<evidence type="ECO:0000313" key="1">
    <source>
        <dbReference type="EMBL" id="ORE12185.1"/>
    </source>
</evidence>
<dbReference type="AlphaFoldDB" id="A0A1X0RJJ8"/>
<reference evidence="1 2" key="1">
    <citation type="journal article" date="2016" name="Proc. Natl. Acad. Sci. U.S.A.">
        <title>Lipid metabolic changes in an early divergent fungus govern the establishment of a mutualistic symbiosis with endobacteria.</title>
        <authorList>
            <person name="Lastovetsky O.A."/>
            <person name="Gaspar M.L."/>
            <person name="Mondo S.J."/>
            <person name="LaButti K.M."/>
            <person name="Sandor L."/>
            <person name="Grigoriev I.V."/>
            <person name="Henry S.A."/>
            <person name="Pawlowska T.E."/>
        </authorList>
    </citation>
    <scope>NUCLEOTIDE SEQUENCE [LARGE SCALE GENOMIC DNA]</scope>
    <source>
        <strain evidence="1 2">ATCC 11559</strain>
    </source>
</reference>
<name>A0A1X0RJJ8_RHIZD</name>
<dbReference type="EMBL" id="KV921816">
    <property type="protein sequence ID" value="ORE12185.1"/>
    <property type="molecule type" value="Genomic_DNA"/>
</dbReference>